<dbReference type="SMART" id="SM00195">
    <property type="entry name" value="DSPc"/>
    <property type="match status" value="1"/>
</dbReference>
<evidence type="ECO:0000313" key="16">
    <source>
        <dbReference type="Proteomes" id="UP000289340"/>
    </source>
</evidence>
<evidence type="ECO:0000256" key="9">
    <source>
        <dbReference type="ARBA" id="ARBA00024192"/>
    </source>
</evidence>
<keyword evidence="4" id="KW-0378">Hydrolase</keyword>
<dbReference type="FunFam" id="3.90.190.10:FF:000051">
    <property type="entry name" value="Dual specificity phosphatase domain protein"/>
    <property type="match status" value="1"/>
</dbReference>
<dbReference type="GO" id="GO:0004721">
    <property type="term" value="F:phosphoprotein phosphatase activity"/>
    <property type="evidence" value="ECO:0007669"/>
    <property type="project" value="UniProtKB-KW"/>
</dbReference>
<dbReference type="Proteomes" id="UP000289340">
    <property type="component" value="Chromosome 5"/>
</dbReference>
<evidence type="ECO:0000256" key="6">
    <source>
        <dbReference type="ARBA" id="ARBA00023098"/>
    </source>
</evidence>
<accession>A0A445KK44</accession>
<dbReference type="PROSITE" id="PS00383">
    <property type="entry name" value="TYR_PHOSPHATASE_1"/>
    <property type="match status" value="1"/>
</dbReference>
<dbReference type="Gene3D" id="3.90.190.10">
    <property type="entry name" value="Protein tyrosine phosphatase superfamily"/>
    <property type="match status" value="1"/>
</dbReference>
<dbReference type="GO" id="GO:0048364">
    <property type="term" value="P:root development"/>
    <property type="evidence" value="ECO:0007669"/>
    <property type="project" value="UniProtKB-ARBA"/>
</dbReference>
<evidence type="ECO:0000256" key="8">
    <source>
        <dbReference type="ARBA" id="ARBA00023264"/>
    </source>
</evidence>
<dbReference type="GO" id="GO:0008962">
    <property type="term" value="F:phosphatidylglycerophosphatase activity"/>
    <property type="evidence" value="ECO:0007669"/>
    <property type="project" value="UniProtKB-EC"/>
</dbReference>
<comment type="function">
    <text evidence="12">Exhibits phosphatidylglycerophosphate phosphatase activity. Involved in root growth and columella cells organization. May possess protein phosphatase activity.</text>
</comment>
<comment type="caution">
    <text evidence="15">The sequence shown here is derived from an EMBL/GenBank/DDBJ whole genome shotgun (WGS) entry which is preliminary data.</text>
</comment>
<dbReference type="GO" id="GO:0008654">
    <property type="term" value="P:phospholipid biosynthetic process"/>
    <property type="evidence" value="ECO:0007669"/>
    <property type="project" value="UniProtKB-KW"/>
</dbReference>
<evidence type="ECO:0000256" key="2">
    <source>
        <dbReference type="ARBA" id="ARBA00008601"/>
    </source>
</evidence>
<comment type="pathway">
    <text evidence="9">Phospholipid metabolism; phosphatidylglycerol biosynthesis; phosphatidylglycerol from CDP-diacylglycerol: step 2/2.</text>
</comment>
<dbReference type="AlphaFoldDB" id="A0A445KK44"/>
<proteinExistence type="inferred from homology"/>
<evidence type="ECO:0000256" key="3">
    <source>
        <dbReference type="ARBA" id="ARBA00022516"/>
    </source>
</evidence>
<evidence type="ECO:0000256" key="12">
    <source>
        <dbReference type="ARBA" id="ARBA00053902"/>
    </source>
</evidence>
<keyword evidence="3" id="KW-0444">Lipid biosynthesis</keyword>
<keyword evidence="8" id="KW-1208">Phospholipid metabolism</keyword>
<dbReference type="PROSITE" id="PS50056">
    <property type="entry name" value="TYR_PHOSPHATASE_2"/>
    <property type="match status" value="1"/>
</dbReference>
<evidence type="ECO:0000256" key="10">
    <source>
        <dbReference type="ARBA" id="ARBA00024224"/>
    </source>
</evidence>
<dbReference type="InterPro" id="IPR000340">
    <property type="entry name" value="Dual-sp_phosphatase_cat-dom"/>
</dbReference>
<organism evidence="15 16">
    <name type="scientific">Glycine soja</name>
    <name type="common">Wild soybean</name>
    <dbReference type="NCBI Taxonomy" id="3848"/>
    <lineage>
        <taxon>Eukaryota</taxon>
        <taxon>Viridiplantae</taxon>
        <taxon>Streptophyta</taxon>
        <taxon>Embryophyta</taxon>
        <taxon>Tracheophyta</taxon>
        <taxon>Spermatophyta</taxon>
        <taxon>Magnoliopsida</taxon>
        <taxon>eudicotyledons</taxon>
        <taxon>Gunneridae</taxon>
        <taxon>Pentapetalae</taxon>
        <taxon>rosids</taxon>
        <taxon>fabids</taxon>
        <taxon>Fabales</taxon>
        <taxon>Fabaceae</taxon>
        <taxon>Papilionoideae</taxon>
        <taxon>50 kb inversion clade</taxon>
        <taxon>NPAAA clade</taxon>
        <taxon>indigoferoid/millettioid clade</taxon>
        <taxon>Phaseoleae</taxon>
        <taxon>Glycine</taxon>
        <taxon>Glycine subgen. Soja</taxon>
    </lineage>
</organism>
<dbReference type="Pfam" id="PF00782">
    <property type="entry name" value="DSPc"/>
    <property type="match status" value="1"/>
</dbReference>
<evidence type="ECO:0000256" key="1">
    <source>
        <dbReference type="ARBA" id="ARBA00005189"/>
    </source>
</evidence>
<gene>
    <name evidence="15" type="ORF">D0Y65_011446</name>
</gene>
<name>A0A445KK44_GLYSO</name>
<keyword evidence="7" id="KW-0594">Phospholipid biosynthesis</keyword>
<evidence type="ECO:0000256" key="5">
    <source>
        <dbReference type="ARBA" id="ARBA00022912"/>
    </source>
</evidence>
<dbReference type="PROSITE" id="PS50054">
    <property type="entry name" value="TYR_PHOSPHATASE_DUAL"/>
    <property type="match status" value="1"/>
</dbReference>
<sequence length="281" mass="31319">MLFVGHKVAPKSDALNFQFILLGAVPFPIDVPRLKELGVRGVITLNESYETLVPTTLYYAHGIDHLVIPTRDYCFAPSLNDIFRAVDFIHENALSGRTTYVHCKAGRGRSTTIVICYLVHHKMMTPDAAYSYVKSIRPRVLLASSQWQAVQEYYYHLMVRRTVGCAPTANLFVKTSQVAAGSRDLVMFDDNSVVMVTESDLEGYNPSSQSGAMASEIWADLSVVYRVRVAGQAALARISCLWLRYGTTDQKISTEKLSSRESSCSIRANHLGEISVDIHVY</sequence>
<comment type="pathway">
    <text evidence="1">Lipid metabolism.</text>
</comment>
<evidence type="ECO:0000256" key="4">
    <source>
        <dbReference type="ARBA" id="ARBA00022801"/>
    </source>
</evidence>
<evidence type="ECO:0000259" key="14">
    <source>
        <dbReference type="PROSITE" id="PS50056"/>
    </source>
</evidence>
<protein>
    <recommendedName>
        <fullName evidence="10">phosphatidylglycerophosphatase</fullName>
        <ecNumber evidence="10">3.1.3.27</ecNumber>
    </recommendedName>
</protein>
<dbReference type="InterPro" id="IPR000387">
    <property type="entry name" value="Tyr_Pase_dom"/>
</dbReference>
<feature type="domain" description="Tyrosine-protein phosphatase" evidence="13">
    <location>
        <begin position="10"/>
        <end position="159"/>
    </location>
</feature>
<reference evidence="15 16" key="1">
    <citation type="submission" date="2018-09" db="EMBL/GenBank/DDBJ databases">
        <title>A high-quality reference genome of wild soybean provides a powerful tool to mine soybean genomes.</title>
        <authorList>
            <person name="Xie M."/>
            <person name="Chung C.Y.L."/>
            <person name="Li M.-W."/>
            <person name="Wong F.-L."/>
            <person name="Chan T.-F."/>
            <person name="Lam H.-M."/>
        </authorList>
    </citation>
    <scope>NUCLEOTIDE SEQUENCE [LARGE SCALE GENOMIC DNA]</scope>
    <source>
        <strain evidence="16">cv. W05</strain>
        <tissue evidence="15">Hypocotyl of etiolated seedlings</tissue>
    </source>
</reference>
<keyword evidence="16" id="KW-1185">Reference proteome</keyword>
<dbReference type="InterPro" id="IPR044596">
    <property type="entry name" value="PTPMT1-like"/>
</dbReference>
<keyword evidence="6" id="KW-0443">Lipid metabolism</keyword>
<evidence type="ECO:0000256" key="11">
    <source>
        <dbReference type="ARBA" id="ARBA00050944"/>
    </source>
</evidence>
<dbReference type="EC" id="3.1.3.27" evidence="10"/>
<feature type="domain" description="Tyrosine specific protein phosphatases" evidence="14">
    <location>
        <begin position="80"/>
        <end position="148"/>
    </location>
</feature>
<evidence type="ECO:0000259" key="13">
    <source>
        <dbReference type="PROSITE" id="PS50054"/>
    </source>
</evidence>
<dbReference type="CDD" id="cd14524">
    <property type="entry name" value="PTPMT1"/>
    <property type="match status" value="1"/>
</dbReference>
<dbReference type="EMBL" id="QZWG01000005">
    <property type="protein sequence ID" value="RZC11245.1"/>
    <property type="molecule type" value="Genomic_DNA"/>
</dbReference>
<dbReference type="PANTHER" id="PTHR46274">
    <property type="entry name" value="PHOSPHATIDYLINOSITOL PHOSPHATASE"/>
    <property type="match status" value="1"/>
</dbReference>
<evidence type="ECO:0000313" key="15">
    <source>
        <dbReference type="EMBL" id="RZC11245.1"/>
    </source>
</evidence>
<dbReference type="PANTHER" id="PTHR46274:SF9">
    <property type="entry name" value="PHOSPHATIDYLGLYCEROPHOSPHATE PHOSPHATASE PTPMT1"/>
    <property type="match status" value="1"/>
</dbReference>
<comment type="catalytic activity">
    <reaction evidence="11">
        <text>a 1,2-diacyl-sn-glycero-3-phospho-(1'-sn-glycero-3'-phosphate) + H2O = a 1,2-diacyl-sn-glycero-3-phospho-(1'-sn-glycerol) + phosphate</text>
        <dbReference type="Rhea" id="RHEA:33751"/>
        <dbReference type="ChEBI" id="CHEBI:15377"/>
        <dbReference type="ChEBI" id="CHEBI:43474"/>
        <dbReference type="ChEBI" id="CHEBI:60110"/>
        <dbReference type="ChEBI" id="CHEBI:64716"/>
        <dbReference type="EC" id="3.1.3.27"/>
    </reaction>
    <physiologicalReaction direction="left-to-right" evidence="11">
        <dbReference type="Rhea" id="RHEA:33752"/>
    </physiologicalReaction>
</comment>
<dbReference type="SUPFAM" id="SSF52799">
    <property type="entry name" value="(Phosphotyrosine protein) phosphatases II"/>
    <property type="match status" value="1"/>
</dbReference>
<keyword evidence="5" id="KW-0904">Protein phosphatase</keyword>
<dbReference type="InterPro" id="IPR020422">
    <property type="entry name" value="TYR_PHOSPHATASE_DUAL_dom"/>
</dbReference>
<evidence type="ECO:0000256" key="7">
    <source>
        <dbReference type="ARBA" id="ARBA00023209"/>
    </source>
</evidence>
<comment type="similarity">
    <text evidence="2">Belongs to the protein-tyrosine phosphatase family. Non-receptor class dual specificity subfamily.</text>
</comment>
<dbReference type="InterPro" id="IPR029021">
    <property type="entry name" value="Prot-tyrosine_phosphatase-like"/>
</dbReference>
<dbReference type="InterPro" id="IPR016130">
    <property type="entry name" value="Tyr_Pase_AS"/>
</dbReference>